<dbReference type="AlphaFoldDB" id="A0A1E3GNT3"/>
<proteinExistence type="predicted"/>
<keyword evidence="2" id="KW-1185">Reference proteome</keyword>
<dbReference type="Proteomes" id="UP000094379">
    <property type="component" value="Unassembled WGS sequence"/>
</dbReference>
<name>A0A1E3GNT3_9GAMM</name>
<comment type="caution">
    <text evidence="1">The sequence shown here is derived from an EMBL/GenBank/DDBJ whole genome shotgun (WGS) entry which is preliminary data.</text>
</comment>
<dbReference type="EMBL" id="MCRI01000045">
    <property type="protein sequence ID" value="ODN65698.1"/>
    <property type="molecule type" value="Genomic_DNA"/>
</dbReference>
<accession>A0A1E3GNT3</accession>
<sequence>MEAASSLIPTNHTGPMINYKLSGHAPFFKFTISSFNENVNVFKKLYSSYFLNFELKARLLIIIMRPTASLTRC</sequence>
<dbReference type="STRING" id="291169.A9E74_02544"/>
<organism evidence="1 2">
    <name type="scientific">Methylophaga muralis</name>
    <dbReference type="NCBI Taxonomy" id="291169"/>
    <lineage>
        <taxon>Bacteria</taxon>
        <taxon>Pseudomonadati</taxon>
        <taxon>Pseudomonadota</taxon>
        <taxon>Gammaproteobacteria</taxon>
        <taxon>Thiotrichales</taxon>
        <taxon>Piscirickettsiaceae</taxon>
        <taxon>Methylophaga</taxon>
    </lineage>
</organism>
<gene>
    <name evidence="1" type="ORF">A9E74_02544</name>
</gene>
<evidence type="ECO:0000313" key="2">
    <source>
        <dbReference type="Proteomes" id="UP000094379"/>
    </source>
</evidence>
<reference evidence="1 2" key="1">
    <citation type="submission" date="2016-07" db="EMBL/GenBank/DDBJ databases">
        <title>Draft Genome Sequence of Methylophaga muralis Bur 1.</title>
        <authorList>
            <person name="Vasilenko O.V."/>
            <person name="Doronina N.V."/>
            <person name="Shmareva M.N."/>
            <person name="Tarlachkov S.V."/>
            <person name="Mustakhimov I."/>
            <person name="Trotsenko Y.A."/>
        </authorList>
    </citation>
    <scope>NUCLEOTIDE SEQUENCE [LARGE SCALE GENOMIC DNA]</scope>
    <source>
        <strain evidence="1 2">Bur 1</strain>
    </source>
</reference>
<protein>
    <submittedName>
        <fullName evidence="1">Uncharacterized protein</fullName>
    </submittedName>
</protein>
<evidence type="ECO:0000313" key="1">
    <source>
        <dbReference type="EMBL" id="ODN65698.1"/>
    </source>
</evidence>